<dbReference type="OrthoDB" id="290982at2"/>
<keyword evidence="3" id="KW-1185">Reference proteome</keyword>
<dbReference type="AlphaFoldDB" id="A0A517PTZ8"/>
<dbReference type="EMBL" id="CP036266">
    <property type="protein sequence ID" value="QDT22855.1"/>
    <property type="molecule type" value="Genomic_DNA"/>
</dbReference>
<keyword evidence="1" id="KW-0732">Signal</keyword>
<evidence type="ECO:0000313" key="3">
    <source>
        <dbReference type="Proteomes" id="UP000320421"/>
    </source>
</evidence>
<feature type="chain" id="PRO_5021798404" evidence="1">
    <location>
        <begin position="27"/>
        <end position="106"/>
    </location>
</feature>
<reference evidence="2 3" key="1">
    <citation type="submission" date="2019-02" db="EMBL/GenBank/DDBJ databases">
        <title>Deep-cultivation of Planctomycetes and their phenomic and genomic characterization uncovers novel biology.</title>
        <authorList>
            <person name="Wiegand S."/>
            <person name="Jogler M."/>
            <person name="Boedeker C."/>
            <person name="Pinto D."/>
            <person name="Vollmers J."/>
            <person name="Rivas-Marin E."/>
            <person name="Kohn T."/>
            <person name="Peeters S.H."/>
            <person name="Heuer A."/>
            <person name="Rast P."/>
            <person name="Oberbeckmann S."/>
            <person name="Bunk B."/>
            <person name="Jeske O."/>
            <person name="Meyerdierks A."/>
            <person name="Storesund J.E."/>
            <person name="Kallscheuer N."/>
            <person name="Luecker S."/>
            <person name="Lage O.M."/>
            <person name="Pohl T."/>
            <person name="Merkel B.J."/>
            <person name="Hornburger P."/>
            <person name="Mueller R.-W."/>
            <person name="Bruemmer F."/>
            <person name="Labrenz M."/>
            <person name="Spormann A.M."/>
            <person name="Op den Camp H."/>
            <person name="Overmann J."/>
            <person name="Amann R."/>
            <person name="Jetten M.S.M."/>
            <person name="Mascher T."/>
            <person name="Medema M.H."/>
            <person name="Devos D.P."/>
            <person name="Kaster A.-K."/>
            <person name="Ovreas L."/>
            <person name="Rohde M."/>
            <person name="Galperin M.Y."/>
            <person name="Jogler C."/>
        </authorList>
    </citation>
    <scope>NUCLEOTIDE SEQUENCE [LARGE SCALE GENOMIC DNA]</scope>
    <source>
        <strain evidence="2 3">HG66A1</strain>
    </source>
</reference>
<accession>A0A517PTZ8</accession>
<evidence type="ECO:0000256" key="1">
    <source>
        <dbReference type="SAM" id="SignalP"/>
    </source>
</evidence>
<evidence type="ECO:0000313" key="2">
    <source>
        <dbReference type="EMBL" id="QDT22855.1"/>
    </source>
</evidence>
<name>A0A517PTZ8_9PLAN</name>
<dbReference type="RefSeq" id="WP_145189379.1">
    <property type="nucleotide sequence ID" value="NZ_CP036266.1"/>
</dbReference>
<proteinExistence type="predicted"/>
<protein>
    <submittedName>
        <fullName evidence="2">Uncharacterized protein</fullName>
    </submittedName>
</protein>
<dbReference type="Proteomes" id="UP000320421">
    <property type="component" value="Chromosome"/>
</dbReference>
<organism evidence="2 3">
    <name type="scientific">Gimesia chilikensis</name>
    <dbReference type="NCBI Taxonomy" id="2605989"/>
    <lineage>
        <taxon>Bacteria</taxon>
        <taxon>Pseudomonadati</taxon>
        <taxon>Planctomycetota</taxon>
        <taxon>Planctomycetia</taxon>
        <taxon>Planctomycetales</taxon>
        <taxon>Planctomycetaceae</taxon>
        <taxon>Gimesia</taxon>
    </lineage>
</organism>
<feature type="signal peptide" evidence="1">
    <location>
        <begin position="1"/>
        <end position="26"/>
    </location>
</feature>
<sequence length="106" mass="12300" precursor="true">MKKFMIVCVALAGGFAMLGSASTAEAGGVNFSLNLGNGYGYSNYGGYSGRYRSYNARPYYHGRRHSYWHDTSHYDYHPGGFYRHRNHYHYQPGHYDYHQSGHWDHH</sequence>
<gene>
    <name evidence="2" type="ORF">HG66A1_46660</name>
</gene>